<reference evidence="12 13" key="1">
    <citation type="submission" date="2023-09" db="EMBL/GenBank/DDBJ databases">
        <authorList>
            <person name="Rey-Velasco X."/>
        </authorList>
    </citation>
    <scope>NUCLEOTIDE SEQUENCE [LARGE SCALE GENOMIC DNA]</scope>
    <source>
        <strain evidence="12 13">F188</strain>
    </source>
</reference>
<feature type="binding site" evidence="11">
    <location>
        <position position="78"/>
    </location>
    <ligand>
        <name>Na(+)</name>
        <dbReference type="ChEBI" id="CHEBI:29101"/>
        <note>structural</note>
    </ligand>
</feature>
<dbReference type="HAMAP" id="MF_00454">
    <property type="entry name" value="FluC"/>
    <property type="match status" value="1"/>
</dbReference>
<keyword evidence="11" id="KW-0915">Sodium</keyword>
<feature type="transmembrane region" description="Helical" evidence="11">
    <location>
        <begin position="66"/>
        <end position="85"/>
    </location>
</feature>
<comment type="function">
    <text evidence="11">Fluoride-specific ion channel. Important for reducing fluoride concentration in the cell, thus reducing its toxicity.</text>
</comment>
<keyword evidence="13" id="KW-1185">Reference proteome</keyword>
<evidence type="ECO:0000256" key="9">
    <source>
        <dbReference type="ARBA" id="ARBA00035120"/>
    </source>
</evidence>
<keyword evidence="4 11" id="KW-0812">Transmembrane</keyword>
<keyword evidence="7 11" id="KW-0472">Membrane</keyword>
<feature type="binding site" evidence="11">
    <location>
        <position position="75"/>
    </location>
    <ligand>
        <name>Na(+)</name>
        <dbReference type="ChEBI" id="CHEBI:29101"/>
        <note>structural</note>
    </ligand>
</feature>
<dbReference type="RefSeq" id="WP_311683179.1">
    <property type="nucleotide sequence ID" value="NZ_JAVRHM010000006.1"/>
</dbReference>
<dbReference type="Pfam" id="PF02537">
    <property type="entry name" value="CRCB"/>
    <property type="match status" value="1"/>
</dbReference>
<dbReference type="EMBL" id="JAVRHM010000006">
    <property type="protein sequence ID" value="MDT0689540.1"/>
    <property type="molecule type" value="Genomic_DNA"/>
</dbReference>
<dbReference type="NCBIfam" id="TIGR00494">
    <property type="entry name" value="crcB"/>
    <property type="match status" value="1"/>
</dbReference>
<comment type="caution">
    <text evidence="12">The sequence shown here is derived from an EMBL/GenBank/DDBJ whole genome shotgun (WGS) entry which is preliminary data.</text>
</comment>
<dbReference type="PANTHER" id="PTHR28259">
    <property type="entry name" value="FLUORIDE EXPORT PROTEIN 1-RELATED"/>
    <property type="match status" value="1"/>
</dbReference>
<protein>
    <recommendedName>
        <fullName evidence="11">Fluoride-specific ion channel FluC</fullName>
    </recommendedName>
</protein>
<keyword evidence="11" id="KW-0479">Metal-binding</keyword>
<accession>A0ABU3E0M3</accession>
<keyword evidence="11" id="KW-0813">Transport</keyword>
<dbReference type="Proteomes" id="UP001261624">
    <property type="component" value="Unassembled WGS sequence"/>
</dbReference>
<evidence type="ECO:0000313" key="13">
    <source>
        <dbReference type="Proteomes" id="UP001261624"/>
    </source>
</evidence>
<organism evidence="12 13">
    <name type="scientific">Autumnicola patrickiae</name>
    <dbReference type="NCBI Taxonomy" id="3075591"/>
    <lineage>
        <taxon>Bacteria</taxon>
        <taxon>Pseudomonadati</taxon>
        <taxon>Bacteroidota</taxon>
        <taxon>Flavobacteriia</taxon>
        <taxon>Flavobacteriales</taxon>
        <taxon>Flavobacteriaceae</taxon>
        <taxon>Autumnicola</taxon>
    </lineage>
</organism>
<keyword evidence="2 11" id="KW-1003">Cell membrane</keyword>
<evidence type="ECO:0000256" key="6">
    <source>
        <dbReference type="ARBA" id="ARBA00023065"/>
    </source>
</evidence>
<evidence type="ECO:0000256" key="7">
    <source>
        <dbReference type="ARBA" id="ARBA00023136"/>
    </source>
</evidence>
<comment type="subcellular location">
    <subcellularLocation>
        <location evidence="1 11">Cell membrane</location>
        <topology evidence="1 11">Multi-pass membrane protein</topology>
    </subcellularLocation>
</comment>
<evidence type="ECO:0000256" key="1">
    <source>
        <dbReference type="ARBA" id="ARBA00004651"/>
    </source>
</evidence>
<name>A0ABU3E0M3_9FLAO</name>
<feature type="transmembrane region" description="Helical" evidence="11">
    <location>
        <begin position="42"/>
        <end position="59"/>
    </location>
</feature>
<dbReference type="PANTHER" id="PTHR28259:SF1">
    <property type="entry name" value="FLUORIDE EXPORT PROTEIN 1-RELATED"/>
    <property type="match status" value="1"/>
</dbReference>
<evidence type="ECO:0000256" key="8">
    <source>
        <dbReference type="ARBA" id="ARBA00023303"/>
    </source>
</evidence>
<keyword evidence="5 11" id="KW-1133">Transmembrane helix</keyword>
<gene>
    <name evidence="11 12" type="primary">crcB</name>
    <name evidence="11" type="synonym">fluC</name>
    <name evidence="12" type="ORF">RM549_07075</name>
</gene>
<sequence length="124" mass="13544">MKSAFLVFIGGGLGSVFRYQLSKLLNNPVITSIPYGTLTVNTLGSLLLGFLFGLGLRYVNLSSDLTLFFAVGFCGGFTTFSTFAYENQVFLRSGDYYNFFLYTLGSLLLGIIAVFLGLVLSRIT</sequence>
<proteinExistence type="inferred from homology"/>
<evidence type="ECO:0000256" key="3">
    <source>
        <dbReference type="ARBA" id="ARBA00022519"/>
    </source>
</evidence>
<dbReference type="InterPro" id="IPR003691">
    <property type="entry name" value="FluC"/>
</dbReference>
<evidence type="ECO:0000256" key="4">
    <source>
        <dbReference type="ARBA" id="ARBA00022692"/>
    </source>
</evidence>
<keyword evidence="8 11" id="KW-0407">Ion channel</keyword>
<comment type="activity regulation">
    <text evidence="11">Na(+) is not transported, but it plays an essential structural role and its presence is essential for fluoride channel function.</text>
</comment>
<comment type="similarity">
    <text evidence="9 11">Belongs to the fluoride channel Fluc/FEX (TC 1.A.43) family.</text>
</comment>
<evidence type="ECO:0000256" key="11">
    <source>
        <dbReference type="HAMAP-Rule" id="MF_00454"/>
    </source>
</evidence>
<comment type="catalytic activity">
    <reaction evidence="10">
        <text>fluoride(in) = fluoride(out)</text>
        <dbReference type="Rhea" id="RHEA:76159"/>
        <dbReference type="ChEBI" id="CHEBI:17051"/>
    </reaction>
    <physiologicalReaction direction="left-to-right" evidence="10">
        <dbReference type="Rhea" id="RHEA:76160"/>
    </physiologicalReaction>
</comment>
<evidence type="ECO:0000256" key="10">
    <source>
        <dbReference type="ARBA" id="ARBA00035585"/>
    </source>
</evidence>
<evidence type="ECO:0000313" key="12">
    <source>
        <dbReference type="EMBL" id="MDT0689540.1"/>
    </source>
</evidence>
<evidence type="ECO:0000256" key="5">
    <source>
        <dbReference type="ARBA" id="ARBA00022989"/>
    </source>
</evidence>
<keyword evidence="3" id="KW-0997">Cell inner membrane</keyword>
<feature type="transmembrane region" description="Helical" evidence="11">
    <location>
        <begin position="97"/>
        <end position="120"/>
    </location>
</feature>
<keyword evidence="6 11" id="KW-0406">Ion transport</keyword>
<evidence type="ECO:0000256" key="2">
    <source>
        <dbReference type="ARBA" id="ARBA00022475"/>
    </source>
</evidence>